<keyword evidence="2" id="KW-1185">Reference proteome</keyword>
<sequence>KVQQETLQQNSQNPLTNQETSHQASIRAALEFLKTQKLSSAPPLNIHR</sequence>
<dbReference type="EMBL" id="CAJVPU010028543">
    <property type="protein sequence ID" value="CAG8707510.1"/>
    <property type="molecule type" value="Genomic_DNA"/>
</dbReference>
<gene>
    <name evidence="1" type="ORF">DHETER_LOCUS12073</name>
</gene>
<organism evidence="1 2">
    <name type="scientific">Dentiscutata heterogama</name>
    <dbReference type="NCBI Taxonomy" id="1316150"/>
    <lineage>
        <taxon>Eukaryota</taxon>
        <taxon>Fungi</taxon>
        <taxon>Fungi incertae sedis</taxon>
        <taxon>Mucoromycota</taxon>
        <taxon>Glomeromycotina</taxon>
        <taxon>Glomeromycetes</taxon>
        <taxon>Diversisporales</taxon>
        <taxon>Gigasporaceae</taxon>
        <taxon>Dentiscutata</taxon>
    </lineage>
</organism>
<proteinExistence type="predicted"/>
<reference evidence="1" key="1">
    <citation type="submission" date="2021-06" db="EMBL/GenBank/DDBJ databases">
        <authorList>
            <person name="Kallberg Y."/>
            <person name="Tangrot J."/>
            <person name="Rosling A."/>
        </authorList>
    </citation>
    <scope>NUCLEOTIDE SEQUENCE</scope>
    <source>
        <strain evidence="1">IL203A</strain>
    </source>
</reference>
<feature type="non-terminal residue" evidence="1">
    <location>
        <position position="1"/>
    </location>
</feature>
<accession>A0ACA9PHY0</accession>
<comment type="caution">
    <text evidence="1">The sequence shown here is derived from an EMBL/GenBank/DDBJ whole genome shotgun (WGS) entry which is preliminary data.</text>
</comment>
<protein>
    <submittedName>
        <fullName evidence="1">11875_t:CDS:1</fullName>
    </submittedName>
</protein>
<name>A0ACA9PHY0_9GLOM</name>
<dbReference type="Proteomes" id="UP000789702">
    <property type="component" value="Unassembled WGS sequence"/>
</dbReference>
<evidence type="ECO:0000313" key="2">
    <source>
        <dbReference type="Proteomes" id="UP000789702"/>
    </source>
</evidence>
<feature type="non-terminal residue" evidence="1">
    <location>
        <position position="48"/>
    </location>
</feature>
<evidence type="ECO:0000313" key="1">
    <source>
        <dbReference type="EMBL" id="CAG8707510.1"/>
    </source>
</evidence>